<sequence length="66" mass="7211">MTYSVEIPNGNTTYSVFWSVDKNSDQHSEEAGVNVEINKSYAATVKCAAGKKIVQNIEGIDLKSTE</sequence>
<evidence type="ECO:0000313" key="2">
    <source>
        <dbReference type="Proteomes" id="UP000325755"/>
    </source>
</evidence>
<dbReference type="EMBL" id="CP044205">
    <property type="protein sequence ID" value="QFY44218.1"/>
    <property type="molecule type" value="Genomic_DNA"/>
</dbReference>
<dbReference type="Proteomes" id="UP000325755">
    <property type="component" value="Chromosome"/>
</dbReference>
<organism evidence="1 2">
    <name type="scientific">Candidatus Methylospira mobilis</name>
    <dbReference type="NCBI Taxonomy" id="1808979"/>
    <lineage>
        <taxon>Bacteria</taxon>
        <taxon>Pseudomonadati</taxon>
        <taxon>Pseudomonadota</taxon>
        <taxon>Gammaproteobacteria</taxon>
        <taxon>Methylococcales</taxon>
        <taxon>Methylococcaceae</taxon>
        <taxon>Candidatus Methylospira</taxon>
    </lineage>
</organism>
<reference evidence="1 2" key="1">
    <citation type="submission" date="2019-09" db="EMBL/GenBank/DDBJ databases">
        <title>Ecophysiology of the spiral-shaped methanotroph Methylospira mobilis as revealed by the complete genome sequence.</title>
        <authorList>
            <person name="Oshkin I.Y."/>
            <person name="Dedysh S.N."/>
            <person name="Miroshnikov K."/>
            <person name="Danilova O.V."/>
            <person name="Hakobyan A."/>
            <person name="Liesack W."/>
        </authorList>
    </citation>
    <scope>NUCLEOTIDE SEQUENCE [LARGE SCALE GENOMIC DNA]</scope>
    <source>
        <strain evidence="1 2">Shm1</strain>
    </source>
</reference>
<dbReference type="AlphaFoldDB" id="A0A5Q0BQ60"/>
<dbReference type="InParanoid" id="A0A5Q0BQ60"/>
<protein>
    <submittedName>
        <fullName evidence="1">Uncharacterized protein</fullName>
    </submittedName>
</protein>
<name>A0A5Q0BQ60_9GAMM</name>
<dbReference type="KEGG" id="mmob:F6R98_17555"/>
<dbReference type="RefSeq" id="WP_153250186.1">
    <property type="nucleotide sequence ID" value="NZ_CP044205.1"/>
</dbReference>
<evidence type="ECO:0000313" key="1">
    <source>
        <dbReference type="EMBL" id="QFY44218.1"/>
    </source>
</evidence>
<accession>A0A5Q0BQ60</accession>
<keyword evidence="2" id="KW-1185">Reference proteome</keyword>
<dbReference type="OrthoDB" id="8591210at2"/>
<proteinExistence type="predicted"/>
<gene>
    <name evidence="1" type="ORF">F6R98_17555</name>
</gene>